<proteinExistence type="inferred from homology"/>
<feature type="domain" description="Tyr recombinase" evidence="5">
    <location>
        <begin position="209"/>
        <end position="428"/>
    </location>
</feature>
<dbReference type="RefSeq" id="WP_262596174.1">
    <property type="nucleotide sequence ID" value="NZ_CP103300.1"/>
</dbReference>
<keyword evidence="7" id="KW-1185">Reference proteome</keyword>
<dbReference type="InterPro" id="IPR050090">
    <property type="entry name" value="Tyrosine_recombinase_XerCD"/>
</dbReference>
<gene>
    <name evidence="6" type="ORF">NX720_17115</name>
</gene>
<reference evidence="6" key="1">
    <citation type="submission" date="2022-10" db="EMBL/GenBank/DDBJ databases">
        <title>Completed Genome Sequence of two octocoral isolated bacterium, Endozoicomonas euniceicola EF212T and Endozoicomonas gorgoniicola PS125T.</title>
        <authorList>
            <person name="Chiou Y.-J."/>
            <person name="Chen Y.-H."/>
        </authorList>
    </citation>
    <scope>NUCLEOTIDE SEQUENCE</scope>
    <source>
        <strain evidence="6">EF212</strain>
    </source>
</reference>
<dbReference type="PANTHER" id="PTHR30349">
    <property type="entry name" value="PHAGE INTEGRASE-RELATED"/>
    <property type="match status" value="1"/>
</dbReference>
<dbReference type="EMBL" id="CP103300">
    <property type="protein sequence ID" value="UYM14602.1"/>
    <property type="molecule type" value="Genomic_DNA"/>
</dbReference>
<comment type="similarity">
    <text evidence="1">Belongs to the 'phage' integrase family.</text>
</comment>
<organism evidence="6 7">
    <name type="scientific">Endozoicomonas euniceicola</name>
    <dbReference type="NCBI Taxonomy" id="1234143"/>
    <lineage>
        <taxon>Bacteria</taxon>
        <taxon>Pseudomonadati</taxon>
        <taxon>Pseudomonadota</taxon>
        <taxon>Gammaproteobacteria</taxon>
        <taxon>Oceanospirillales</taxon>
        <taxon>Endozoicomonadaceae</taxon>
        <taxon>Endozoicomonas</taxon>
    </lineage>
</organism>
<dbReference type="SUPFAM" id="SSF56349">
    <property type="entry name" value="DNA breaking-rejoining enzymes"/>
    <property type="match status" value="1"/>
</dbReference>
<evidence type="ECO:0000256" key="3">
    <source>
        <dbReference type="ARBA" id="ARBA00023125"/>
    </source>
</evidence>
<dbReference type="InterPro" id="IPR011010">
    <property type="entry name" value="DNA_brk_join_enz"/>
</dbReference>
<dbReference type="Gene3D" id="1.10.443.10">
    <property type="entry name" value="Intergrase catalytic core"/>
    <property type="match status" value="1"/>
</dbReference>
<evidence type="ECO:0000313" key="7">
    <source>
        <dbReference type="Proteomes" id="UP001163255"/>
    </source>
</evidence>
<keyword evidence="2" id="KW-0229">DNA integration</keyword>
<dbReference type="PANTHER" id="PTHR30349:SF41">
    <property type="entry name" value="INTEGRASE_RECOMBINASE PROTEIN MJ0367-RELATED"/>
    <property type="match status" value="1"/>
</dbReference>
<keyword evidence="3" id="KW-0238">DNA-binding</keyword>
<name>A0ABY6GPD1_9GAMM</name>
<dbReference type="Proteomes" id="UP001163255">
    <property type="component" value="Chromosome"/>
</dbReference>
<evidence type="ECO:0000256" key="2">
    <source>
        <dbReference type="ARBA" id="ARBA00022908"/>
    </source>
</evidence>
<sequence>MIEVGKNVKVKIYRDTNGHSFPVVVRNGVFPACLYLNAYLNGNHNSPLSIGKKGVTTQAPSLNTRIKYAYELKLLYCYFADKGINLVDRVADSEFLSRVEVEDFVRACKLYADDSNSQDCSAVVSITDKRIRDAIYATANSHSQVSAHTFRQRLIRLRSYIEYLYVCHHYDQADTENKVKTDDKFRVFQLYINKFISGSRKDNTITKDPFESVISTDKFFELLEIIRESSPKNPFKSSKLRNQIIMQILIDTGVRVGAVLKLKISDLVDDWDNPRFLITRTPDDATDTRRMPAANKTKALSASVSSDLMKLIKLYVSTVRASHSNAHEHDFVFISEKGVSSGQPISYNAINKLVGKFGDAFGTPLHPHKLRHKWNEVFTEKAEEAGYEAAQIEDMRKYSMGWVENSKMAQTYNEFKLAVKVQELSAKNQSKSVPSLGGASE</sequence>
<accession>A0ABY6GPD1</accession>
<evidence type="ECO:0000313" key="6">
    <source>
        <dbReference type="EMBL" id="UYM14602.1"/>
    </source>
</evidence>
<dbReference type="Pfam" id="PF00589">
    <property type="entry name" value="Phage_integrase"/>
    <property type="match status" value="1"/>
</dbReference>
<dbReference type="InterPro" id="IPR002104">
    <property type="entry name" value="Integrase_catalytic"/>
</dbReference>
<evidence type="ECO:0000256" key="1">
    <source>
        <dbReference type="ARBA" id="ARBA00008857"/>
    </source>
</evidence>
<keyword evidence="4" id="KW-0233">DNA recombination</keyword>
<dbReference type="PROSITE" id="PS51898">
    <property type="entry name" value="TYR_RECOMBINASE"/>
    <property type="match status" value="1"/>
</dbReference>
<evidence type="ECO:0000259" key="5">
    <source>
        <dbReference type="PROSITE" id="PS51898"/>
    </source>
</evidence>
<protein>
    <submittedName>
        <fullName evidence="6">Site-specific integrase</fullName>
    </submittedName>
</protein>
<dbReference type="CDD" id="cd00397">
    <property type="entry name" value="DNA_BRE_C"/>
    <property type="match status" value="1"/>
</dbReference>
<evidence type="ECO:0000256" key="4">
    <source>
        <dbReference type="ARBA" id="ARBA00023172"/>
    </source>
</evidence>
<dbReference type="InterPro" id="IPR013762">
    <property type="entry name" value="Integrase-like_cat_sf"/>
</dbReference>